<dbReference type="CDD" id="cd23669">
    <property type="entry name" value="GH55_SacteLam55A-like"/>
    <property type="match status" value="1"/>
</dbReference>
<protein>
    <recommendedName>
        <fullName evidence="4">Pectate lyase superfamily protein domain-containing protein</fullName>
    </recommendedName>
</protein>
<reference evidence="3" key="1">
    <citation type="submission" date="2016-10" db="EMBL/GenBank/DDBJ databases">
        <authorList>
            <person name="Varghese N."/>
            <person name="Submissions S."/>
        </authorList>
    </citation>
    <scope>NUCLEOTIDE SEQUENCE [LARGE SCALE GENOMIC DNA]</scope>
    <source>
        <strain evidence="3">CGMCC 4.3510</strain>
    </source>
</reference>
<evidence type="ECO:0000313" key="3">
    <source>
        <dbReference type="Proteomes" id="UP000199323"/>
    </source>
</evidence>
<sequence>MSSSRAADSALPQAPPVPRSERQPLGAGEHGGPGRRRSLITTAAFAGVLPVTAGATTGAAHSPARPTPDTHPDFGPHVTVFDPTMPAAGVQAALDAATAAQVANESGPRRHAFLFKPGTYDVDARLGHYTSVAGLGLSPDDVTINGAVRAEGQPRPGGGDSAPADVWRSAENLAVVPTDGINRWAASRAASLRRAHIRGRLFLLPHQDGFSSGGFIADSVVDGQVVNASHQRCLIRDSAVGSWSDGVWDQVFAGVTGAPEQPFAKQSPPYTALPAGPLSREKPFLYVDSAGRFRVFLPSPRYDAVGASWTGGTTPGSSVPIERFFIARPTDSVRAVNRALAQGKHLLLTPGVYRLAESIKVKWSGTVVLGIGFPTLVPVGGAVPMKVADVTGVRIAGLLFDAGTTESPALLEVGSRRGRRTDPCDPTSLQDVFFRVGGAGPGRAARGLVVNSDNVLLDHVRVWRADHGTGVGRTVDTAQTGVVVNGDDVLATGLFVEHYRKDDAVRNGERDRTVTVPEALPYDPPDRAAHGRHGTARRAAYEVADTV</sequence>
<organism evidence="2 3">
    <name type="scientific">Actinacidiphila alni</name>
    <dbReference type="NCBI Taxonomy" id="380248"/>
    <lineage>
        <taxon>Bacteria</taxon>
        <taxon>Bacillati</taxon>
        <taxon>Actinomycetota</taxon>
        <taxon>Actinomycetes</taxon>
        <taxon>Kitasatosporales</taxon>
        <taxon>Streptomycetaceae</taxon>
        <taxon>Actinacidiphila</taxon>
    </lineage>
</organism>
<dbReference type="Gene3D" id="2.160.20.10">
    <property type="entry name" value="Single-stranded right-handed beta-helix, Pectin lyase-like"/>
    <property type="match status" value="1"/>
</dbReference>
<evidence type="ECO:0000256" key="1">
    <source>
        <dbReference type="SAM" id="MobiDB-lite"/>
    </source>
</evidence>
<dbReference type="Proteomes" id="UP000199323">
    <property type="component" value="Unassembled WGS sequence"/>
</dbReference>
<dbReference type="EMBL" id="FONG01000013">
    <property type="protein sequence ID" value="SFF39795.1"/>
    <property type="molecule type" value="Genomic_DNA"/>
</dbReference>
<evidence type="ECO:0008006" key="4">
    <source>
        <dbReference type="Google" id="ProtNLM"/>
    </source>
</evidence>
<proteinExistence type="predicted"/>
<keyword evidence="3" id="KW-1185">Reference proteome</keyword>
<evidence type="ECO:0000313" key="2">
    <source>
        <dbReference type="EMBL" id="SFF39795.1"/>
    </source>
</evidence>
<name>A0A1I2IBX7_9ACTN</name>
<gene>
    <name evidence="2" type="ORF">SAMN05216251_11359</name>
</gene>
<dbReference type="InterPro" id="IPR012334">
    <property type="entry name" value="Pectin_lyas_fold"/>
</dbReference>
<feature type="region of interest" description="Disordered" evidence="1">
    <location>
        <begin position="1"/>
        <end position="36"/>
    </location>
</feature>
<dbReference type="InterPro" id="IPR059186">
    <property type="entry name" value="SACTE_4363"/>
</dbReference>
<feature type="region of interest" description="Disordered" evidence="1">
    <location>
        <begin position="56"/>
        <end position="78"/>
    </location>
</feature>
<accession>A0A1I2IBX7</accession>
<dbReference type="InterPro" id="IPR011050">
    <property type="entry name" value="Pectin_lyase_fold/virulence"/>
</dbReference>
<dbReference type="STRING" id="380248.SAMN05216251_11359"/>
<dbReference type="RefSeq" id="WP_143120606.1">
    <property type="nucleotide sequence ID" value="NZ_FONG01000013.1"/>
</dbReference>
<dbReference type="OrthoDB" id="2479530at2"/>
<dbReference type="SUPFAM" id="SSF51126">
    <property type="entry name" value="Pectin lyase-like"/>
    <property type="match status" value="1"/>
</dbReference>
<dbReference type="AlphaFoldDB" id="A0A1I2IBX7"/>